<protein>
    <submittedName>
        <fullName evidence="1">Uncharacterized protein</fullName>
    </submittedName>
</protein>
<evidence type="ECO:0000313" key="2">
    <source>
        <dbReference type="Proteomes" id="UP000274786"/>
    </source>
</evidence>
<comment type="caution">
    <text evidence="1">The sequence shown here is derived from an EMBL/GenBank/DDBJ whole genome shotgun (WGS) entry which is preliminary data.</text>
</comment>
<accession>A0A498CFI7</accession>
<reference evidence="1 2" key="1">
    <citation type="submission" date="2018-10" db="EMBL/GenBank/DDBJ databases">
        <title>Comparative analysis of microorganisms from saline springs in Andes Mountain Range, Colombia.</title>
        <authorList>
            <person name="Rubin E."/>
        </authorList>
    </citation>
    <scope>NUCLEOTIDE SEQUENCE [LARGE SCALE GENOMIC DNA]</scope>
    <source>
        <strain evidence="1 2">USBA GBX 843</strain>
    </source>
</reference>
<dbReference type="Proteomes" id="UP000274786">
    <property type="component" value="Unassembled WGS sequence"/>
</dbReference>
<organism evidence="1 2">
    <name type="scientific">Stenotrophomonas rhizophila</name>
    <dbReference type="NCBI Taxonomy" id="216778"/>
    <lineage>
        <taxon>Bacteria</taxon>
        <taxon>Pseudomonadati</taxon>
        <taxon>Pseudomonadota</taxon>
        <taxon>Gammaproteobacteria</taxon>
        <taxon>Lysobacterales</taxon>
        <taxon>Lysobacteraceae</taxon>
        <taxon>Stenotrophomonas</taxon>
    </lineage>
</organism>
<dbReference type="AlphaFoldDB" id="A0A498CFI7"/>
<dbReference type="EMBL" id="RCDC01000004">
    <property type="protein sequence ID" value="RLK56427.1"/>
    <property type="molecule type" value="Genomic_DNA"/>
</dbReference>
<name>A0A498CFI7_9GAMM</name>
<dbReference type="OrthoDB" id="6047692at2"/>
<sequence length="97" mass="10961">MDLEAKAEISGWGKAYATNPDFKAIFDEMHEVLDALPPPLHARGKSFRSRSFITLASAQMCTWWLPSWMPVLRPTHTPAPKTKRTSRLWCGSLETTS</sequence>
<proteinExistence type="predicted"/>
<evidence type="ECO:0000313" key="1">
    <source>
        <dbReference type="EMBL" id="RLK56427.1"/>
    </source>
</evidence>
<gene>
    <name evidence="1" type="ORF">BCL79_0814</name>
</gene>